<evidence type="ECO:0000256" key="6">
    <source>
        <dbReference type="ARBA" id="ARBA00022759"/>
    </source>
</evidence>
<evidence type="ECO:0000256" key="8">
    <source>
        <dbReference type="ARBA" id="ARBA00022801"/>
    </source>
</evidence>
<dbReference type="GO" id="GO:0048256">
    <property type="term" value="F:flap endonuclease activity"/>
    <property type="evidence" value="ECO:0007669"/>
    <property type="project" value="UniProtKB-ARBA"/>
</dbReference>
<evidence type="ECO:0000256" key="3">
    <source>
        <dbReference type="ARBA" id="ARBA00005283"/>
    </source>
</evidence>
<comment type="similarity">
    <text evidence="12">Belongs to the XPG/RAD2 endonuclease family. GEN subfamily.</text>
</comment>
<dbReference type="PRINTS" id="PR00853">
    <property type="entry name" value="XPGRADSUPER"/>
</dbReference>
<dbReference type="InterPro" id="IPR001044">
    <property type="entry name" value="XPG/Rad2_eukaryotes"/>
</dbReference>
<dbReference type="Pfam" id="PF00752">
    <property type="entry name" value="XPG_N"/>
    <property type="match status" value="1"/>
</dbReference>
<dbReference type="Gene3D" id="3.40.50.1010">
    <property type="entry name" value="5'-nuclease"/>
    <property type="match status" value="2"/>
</dbReference>
<evidence type="ECO:0000256" key="5">
    <source>
        <dbReference type="ARBA" id="ARBA00022723"/>
    </source>
</evidence>
<evidence type="ECO:0000256" key="4">
    <source>
        <dbReference type="ARBA" id="ARBA00022722"/>
    </source>
</evidence>
<dbReference type="InterPro" id="IPR006085">
    <property type="entry name" value="XPG_DNA_repair_N"/>
</dbReference>
<feature type="region of interest" description="Disordered" evidence="15">
    <location>
        <begin position="126"/>
        <end position="177"/>
    </location>
</feature>
<dbReference type="Pfam" id="PF00867">
    <property type="entry name" value="XPG_I"/>
    <property type="match status" value="1"/>
</dbReference>
<dbReference type="InterPro" id="IPR006084">
    <property type="entry name" value="XPG/Rad2"/>
</dbReference>
<dbReference type="CDD" id="cd09868">
    <property type="entry name" value="PIN_XPG_RAD2"/>
    <property type="match status" value="2"/>
</dbReference>
<keyword evidence="7" id="KW-0227">DNA damage</keyword>
<dbReference type="GO" id="GO:0003697">
    <property type="term" value="F:single-stranded DNA binding"/>
    <property type="evidence" value="ECO:0007669"/>
    <property type="project" value="InterPro"/>
</dbReference>
<feature type="region of interest" description="Disordered" evidence="15">
    <location>
        <begin position="564"/>
        <end position="616"/>
    </location>
</feature>
<sequence length="938" mass="106317">MGVKSLWEIIGPAARPVKLEALSRKKLAIDASIWIYQFLKAVRDKEGNALGTSHIVGFFRRICKLLYFGILPLFVFDGGAPALKRKVLQSRRARREGHRENMAVAAQKILIKNIQRRLDAALGPLQRQRNAAEQPTEFTYLEDTPQHGGTRHSPGASGKPVQVVPDTSPERPFRKKDEYDLPELKQFTYRQGDERIMPMEEYDAYGKDISQDVVDGIRIDSVDPSSQEFADLPMATQYMILWQLRLRSRLRLGYTKSQLEQLFPDSRDFSKFQIQQVQKRNYYTQQLMNVSGMDVETGHGRRLAGDRDKRYLLVKNDDGWTLSLGEGESGEKPVELDPPLSPQQREARADVSAGLESDDNDLEDVALGDEARELAVVQAIYDQYTDDYSRPETAPLGDSAPPGLLEVLHDWLESALERVLERKLPVEQITPVELQKVVEESLKQEKVMLDAFFSATGHAGFDLGESFLFLLKPHLTGSDAPMRIDGPIAKQADAALLGLLNLPEYDREKFPVRQTVPSWFGADNQVANPHQGMGFIPDRAGERQMNEDEQVGLIDWTEAKQFLEQRDESDSGVEVIEELSDAGTEKRADDQIERLDQNEPPDQKESPRKAAAPLDYDFDEEEEELLRRQLLQEEQEHASFAARLKTSSSGASMTVTDEQLLQEKLQKAKRDADEVTETMINDVQELLKRFGIPYITAPMEAEAQCAELFAMGMVDGIVTDDSDCFLFGGSRVYKNMFNQKQYVECYTGEDIERTCGLNRDRLIELAFLLGSDYTEGIKGIGPVLAMEILAEFGDLCQFKEWFDSHTKATAPPSAQYKLQKALLARVRSDKLFLPDSFPDPAVVRAYKHAEVDRDDSMFKWGVPRLDHIRSFLVYNVGWTQERVDEVMVPLVQNMNRQRQEGTQATIGEFFPQEYISYRKDMALGKRMKVAAEKLKGDG</sequence>
<evidence type="ECO:0000256" key="10">
    <source>
        <dbReference type="ARBA" id="ARBA00023204"/>
    </source>
</evidence>
<dbReference type="InterPro" id="IPR008918">
    <property type="entry name" value="HhH2"/>
</dbReference>
<dbReference type="InterPro" id="IPR019974">
    <property type="entry name" value="XPG_CS"/>
</dbReference>
<dbReference type="FunFam" id="1.10.150.20:FF:000030">
    <property type="entry name" value="Flap endonuclease GEN-like 1"/>
    <property type="match status" value="1"/>
</dbReference>
<comment type="subcellular location">
    <subcellularLocation>
        <location evidence="2">Nucleus</location>
    </subcellularLocation>
</comment>
<comment type="function">
    <text evidence="13">Single-stranded DNA endonuclease involved in excision repair of DNA damaged with UV light, bulky adducts, or cross-linking agents. Essential for the incision step of excision-repair.</text>
</comment>
<feature type="region of interest" description="Disordered" evidence="15">
    <location>
        <begin position="323"/>
        <end position="357"/>
    </location>
</feature>
<keyword evidence="11" id="KW-0539">Nucleus</keyword>
<evidence type="ECO:0000313" key="18">
    <source>
        <dbReference type="EMBL" id="RKP29771.1"/>
    </source>
</evidence>
<dbReference type="CDD" id="cd09904">
    <property type="entry name" value="H3TH_XPG"/>
    <property type="match status" value="1"/>
</dbReference>
<dbReference type="SUPFAM" id="SSF47807">
    <property type="entry name" value="5' to 3' exonuclease, C-terminal subdomain"/>
    <property type="match status" value="1"/>
</dbReference>
<keyword evidence="14" id="KW-0175">Coiled coil</keyword>
<dbReference type="PANTHER" id="PTHR16171:SF7">
    <property type="entry name" value="DNA REPAIR PROTEIN RAD2"/>
    <property type="match status" value="1"/>
</dbReference>
<evidence type="ECO:0000256" key="15">
    <source>
        <dbReference type="SAM" id="MobiDB-lite"/>
    </source>
</evidence>
<dbReference type="SMART" id="SM00485">
    <property type="entry name" value="XPGN"/>
    <property type="match status" value="1"/>
</dbReference>
<keyword evidence="10" id="KW-0234">DNA repair</keyword>
<dbReference type="Gene3D" id="1.10.150.20">
    <property type="entry name" value="5' to 3' exonuclease, C-terminal subdomain"/>
    <property type="match status" value="1"/>
</dbReference>
<evidence type="ECO:0000256" key="1">
    <source>
        <dbReference type="ARBA" id="ARBA00001946"/>
    </source>
</evidence>
<dbReference type="GO" id="GO:0005634">
    <property type="term" value="C:nucleus"/>
    <property type="evidence" value="ECO:0007669"/>
    <property type="project" value="UniProtKB-SubCell"/>
</dbReference>
<keyword evidence="9" id="KW-0460">Magnesium</keyword>
<dbReference type="GO" id="GO:0046872">
    <property type="term" value="F:metal ion binding"/>
    <property type="evidence" value="ECO:0007669"/>
    <property type="project" value="UniProtKB-KW"/>
</dbReference>
<gene>
    <name evidence="18" type="ORF">METBISCDRAFT_17860</name>
</gene>
<dbReference type="OrthoDB" id="31113at2759"/>
<evidence type="ECO:0000256" key="13">
    <source>
        <dbReference type="ARBA" id="ARBA00053135"/>
    </source>
</evidence>
<evidence type="ECO:0000256" key="9">
    <source>
        <dbReference type="ARBA" id="ARBA00022842"/>
    </source>
</evidence>
<evidence type="ECO:0000256" key="12">
    <source>
        <dbReference type="ARBA" id="ARBA00038112"/>
    </source>
</evidence>
<dbReference type="Proteomes" id="UP000268321">
    <property type="component" value="Unassembled WGS sequence"/>
</dbReference>
<dbReference type="AlphaFoldDB" id="A0A4P9ZCE3"/>
<keyword evidence="6" id="KW-0255">Endonuclease</keyword>
<feature type="compositionally biased region" description="Basic and acidic residues" evidence="15">
    <location>
        <begin position="583"/>
        <end position="608"/>
    </location>
</feature>
<organism evidence="18 19">
    <name type="scientific">Metschnikowia bicuspidata</name>
    <dbReference type="NCBI Taxonomy" id="27322"/>
    <lineage>
        <taxon>Eukaryota</taxon>
        <taxon>Fungi</taxon>
        <taxon>Dikarya</taxon>
        <taxon>Ascomycota</taxon>
        <taxon>Saccharomycotina</taxon>
        <taxon>Pichiomycetes</taxon>
        <taxon>Metschnikowiaceae</taxon>
        <taxon>Metschnikowia</taxon>
    </lineage>
</organism>
<comment type="similarity">
    <text evidence="3">Belongs to the XPG/RAD2 endonuclease family. XPG subfamily.</text>
</comment>
<feature type="compositionally biased region" description="Basic and acidic residues" evidence="15">
    <location>
        <begin position="168"/>
        <end position="177"/>
    </location>
</feature>
<evidence type="ECO:0000256" key="11">
    <source>
        <dbReference type="ARBA" id="ARBA00023242"/>
    </source>
</evidence>
<accession>A0A4P9ZCE3</accession>
<dbReference type="PRINTS" id="PR00066">
    <property type="entry name" value="XRODRMPGMNTG"/>
</dbReference>
<keyword evidence="4" id="KW-0540">Nuclease</keyword>
<dbReference type="FunFam" id="3.40.50.1010:FF:000025">
    <property type="entry name" value="DNA repair protein RAD2"/>
    <property type="match status" value="1"/>
</dbReference>
<dbReference type="EMBL" id="ML004475">
    <property type="protein sequence ID" value="RKP29771.1"/>
    <property type="molecule type" value="Genomic_DNA"/>
</dbReference>
<dbReference type="GO" id="GO:0006289">
    <property type="term" value="P:nucleotide-excision repair"/>
    <property type="evidence" value="ECO:0007669"/>
    <property type="project" value="InterPro"/>
</dbReference>
<evidence type="ECO:0000259" key="17">
    <source>
        <dbReference type="SMART" id="SM00485"/>
    </source>
</evidence>
<dbReference type="SMART" id="SM00484">
    <property type="entry name" value="XPGI"/>
    <property type="match status" value="1"/>
</dbReference>
<reference evidence="19" key="1">
    <citation type="journal article" date="2018" name="Nat. Microbiol.">
        <title>Leveraging single-cell genomics to expand the fungal tree of life.</title>
        <authorList>
            <person name="Ahrendt S.R."/>
            <person name="Quandt C.A."/>
            <person name="Ciobanu D."/>
            <person name="Clum A."/>
            <person name="Salamov A."/>
            <person name="Andreopoulos B."/>
            <person name="Cheng J.F."/>
            <person name="Woyke T."/>
            <person name="Pelin A."/>
            <person name="Henrissat B."/>
            <person name="Reynolds N.K."/>
            <person name="Benny G.L."/>
            <person name="Smith M.E."/>
            <person name="James T.Y."/>
            <person name="Grigoriev I.V."/>
        </authorList>
    </citation>
    <scope>NUCLEOTIDE SEQUENCE [LARGE SCALE GENOMIC DNA]</scope>
    <source>
        <strain evidence="19">Baker2002</strain>
    </source>
</reference>
<feature type="domain" description="XPG N-terminal" evidence="17">
    <location>
        <begin position="1"/>
        <end position="98"/>
    </location>
</feature>
<evidence type="ECO:0000259" key="16">
    <source>
        <dbReference type="SMART" id="SM00484"/>
    </source>
</evidence>
<dbReference type="PANTHER" id="PTHR16171">
    <property type="entry name" value="DNA REPAIR PROTEIN COMPLEMENTING XP-G CELLS-RELATED"/>
    <property type="match status" value="1"/>
</dbReference>
<name>A0A4P9ZCE3_9ASCO</name>
<evidence type="ECO:0000256" key="14">
    <source>
        <dbReference type="SAM" id="Coils"/>
    </source>
</evidence>
<evidence type="ECO:0000256" key="7">
    <source>
        <dbReference type="ARBA" id="ARBA00022763"/>
    </source>
</evidence>
<proteinExistence type="inferred from homology"/>
<dbReference type="InterPro" id="IPR029060">
    <property type="entry name" value="PIN-like_dom_sf"/>
</dbReference>
<evidence type="ECO:0000256" key="2">
    <source>
        <dbReference type="ARBA" id="ARBA00004123"/>
    </source>
</evidence>
<dbReference type="SUPFAM" id="SSF88723">
    <property type="entry name" value="PIN domain-like"/>
    <property type="match status" value="1"/>
</dbReference>
<feature type="compositionally biased region" description="Polar residues" evidence="15">
    <location>
        <begin position="127"/>
        <end position="137"/>
    </location>
</feature>
<dbReference type="SMART" id="SM00279">
    <property type="entry name" value="HhH2"/>
    <property type="match status" value="1"/>
</dbReference>
<keyword evidence="8" id="KW-0378">Hydrolase</keyword>
<feature type="coiled-coil region" evidence="14">
    <location>
        <begin position="616"/>
        <end position="678"/>
    </location>
</feature>
<dbReference type="InterPro" id="IPR006086">
    <property type="entry name" value="XPG-I_dom"/>
</dbReference>
<keyword evidence="19" id="KW-1185">Reference proteome</keyword>
<evidence type="ECO:0000313" key="19">
    <source>
        <dbReference type="Proteomes" id="UP000268321"/>
    </source>
</evidence>
<comment type="cofactor">
    <cofactor evidence="1">
        <name>Mg(2+)</name>
        <dbReference type="ChEBI" id="CHEBI:18420"/>
    </cofactor>
</comment>
<feature type="domain" description="XPG-I" evidence="16">
    <location>
        <begin position="688"/>
        <end position="757"/>
    </location>
</feature>
<dbReference type="PROSITE" id="PS00842">
    <property type="entry name" value="XPG_2"/>
    <property type="match status" value="1"/>
</dbReference>
<protein>
    <submittedName>
        <fullName evidence="18">PIN domain-like protein</fullName>
    </submittedName>
</protein>
<keyword evidence="5" id="KW-0479">Metal-binding</keyword>
<dbReference type="InterPro" id="IPR036279">
    <property type="entry name" value="5-3_exonuclease_C_sf"/>
</dbReference>